<organism evidence="3 4">
    <name type="scientific">Allacma fusca</name>
    <dbReference type="NCBI Taxonomy" id="39272"/>
    <lineage>
        <taxon>Eukaryota</taxon>
        <taxon>Metazoa</taxon>
        <taxon>Ecdysozoa</taxon>
        <taxon>Arthropoda</taxon>
        <taxon>Hexapoda</taxon>
        <taxon>Collembola</taxon>
        <taxon>Symphypleona</taxon>
        <taxon>Sminthuridae</taxon>
        <taxon>Allacma</taxon>
    </lineage>
</organism>
<proteinExistence type="predicted"/>
<gene>
    <name evidence="3" type="ORF">AFUS01_LOCUS46407</name>
</gene>
<keyword evidence="2" id="KW-1133">Transmembrane helix</keyword>
<feature type="transmembrane region" description="Helical" evidence="2">
    <location>
        <begin position="12"/>
        <end position="31"/>
    </location>
</feature>
<dbReference type="AlphaFoldDB" id="A0A8J2LT43"/>
<evidence type="ECO:0000256" key="1">
    <source>
        <dbReference type="SAM" id="MobiDB-lite"/>
    </source>
</evidence>
<feature type="compositionally biased region" description="Basic and acidic residues" evidence="1">
    <location>
        <begin position="222"/>
        <end position="232"/>
    </location>
</feature>
<keyword evidence="2" id="KW-0472">Membrane</keyword>
<evidence type="ECO:0000256" key="2">
    <source>
        <dbReference type="SAM" id="Phobius"/>
    </source>
</evidence>
<dbReference type="Proteomes" id="UP000708208">
    <property type="component" value="Unassembled WGS sequence"/>
</dbReference>
<keyword evidence="2" id="KW-0812">Transmembrane</keyword>
<comment type="caution">
    <text evidence="3">The sequence shown here is derived from an EMBL/GenBank/DDBJ whole genome shotgun (WGS) entry which is preliminary data.</text>
</comment>
<feature type="compositionally biased region" description="Basic residues" evidence="1">
    <location>
        <begin position="205"/>
        <end position="221"/>
    </location>
</feature>
<accession>A0A8J2LT43</accession>
<feature type="compositionally biased region" description="Basic residues" evidence="1">
    <location>
        <begin position="233"/>
        <end position="243"/>
    </location>
</feature>
<protein>
    <submittedName>
        <fullName evidence="3">Uncharacterized protein</fullName>
    </submittedName>
</protein>
<name>A0A8J2LT43_9HEXA</name>
<feature type="region of interest" description="Disordered" evidence="1">
    <location>
        <begin position="194"/>
        <end position="243"/>
    </location>
</feature>
<dbReference type="EMBL" id="CAJVCH010571349">
    <property type="protein sequence ID" value="CAG7837266.1"/>
    <property type="molecule type" value="Genomic_DNA"/>
</dbReference>
<keyword evidence="4" id="KW-1185">Reference proteome</keyword>
<evidence type="ECO:0000313" key="3">
    <source>
        <dbReference type="EMBL" id="CAG7837266.1"/>
    </source>
</evidence>
<reference evidence="3" key="1">
    <citation type="submission" date="2021-06" db="EMBL/GenBank/DDBJ databases">
        <authorList>
            <person name="Hodson N. C."/>
            <person name="Mongue J. A."/>
            <person name="Jaron S. K."/>
        </authorList>
    </citation>
    <scope>NUCLEOTIDE SEQUENCE</scope>
</reference>
<evidence type="ECO:0000313" key="4">
    <source>
        <dbReference type="Proteomes" id="UP000708208"/>
    </source>
</evidence>
<sequence length="243" mass="28280">MIKYLFVKLLQPSLELLMLLYFLAILLFQLIKSSCDYGGYPYACCIPPPPPFPKRKAALAKRLEQYGAKHPSAHLVEHANRMTRDLVNVLPNCAALMCNSYGFGVDGRAFSERLHVLSDHYKNYREDAAEFINTMEQPPTDKITHPQPLFHTDNNNGYQNMRRDVDYQINDFTPIPSFKWTWPTTNFPPEDQMKLADIGNQPKPINRRVFYKHGERPHKHQEKMNNKREDKKTKPKSSSKTKQ</sequence>